<dbReference type="InterPro" id="IPR050297">
    <property type="entry name" value="LipidA_mod_glycosyltrf_83"/>
</dbReference>
<feature type="transmembrane region" description="Helical" evidence="8">
    <location>
        <begin position="156"/>
        <end position="184"/>
    </location>
</feature>
<dbReference type="PANTHER" id="PTHR33908:SF11">
    <property type="entry name" value="MEMBRANE PROTEIN"/>
    <property type="match status" value="1"/>
</dbReference>
<evidence type="ECO:0000256" key="5">
    <source>
        <dbReference type="ARBA" id="ARBA00022692"/>
    </source>
</evidence>
<keyword evidence="4" id="KW-0808">Transferase</keyword>
<evidence type="ECO:0000259" key="9">
    <source>
        <dbReference type="Pfam" id="PF13231"/>
    </source>
</evidence>
<evidence type="ECO:0000256" key="2">
    <source>
        <dbReference type="ARBA" id="ARBA00022475"/>
    </source>
</evidence>
<dbReference type="GO" id="GO:0005886">
    <property type="term" value="C:plasma membrane"/>
    <property type="evidence" value="ECO:0007669"/>
    <property type="project" value="UniProtKB-SubCell"/>
</dbReference>
<gene>
    <name evidence="10" type="ORF">S01H1_29708</name>
</gene>
<evidence type="ECO:0000256" key="7">
    <source>
        <dbReference type="ARBA" id="ARBA00023136"/>
    </source>
</evidence>
<feature type="transmembrane region" description="Helical" evidence="8">
    <location>
        <begin position="196"/>
        <end position="214"/>
    </location>
</feature>
<comment type="caution">
    <text evidence="10">The sequence shown here is derived from an EMBL/GenBank/DDBJ whole genome shotgun (WGS) entry which is preliminary data.</text>
</comment>
<name>X0TFF2_9ZZZZ</name>
<evidence type="ECO:0000256" key="8">
    <source>
        <dbReference type="SAM" id="Phobius"/>
    </source>
</evidence>
<feature type="domain" description="Glycosyltransferase RgtA/B/C/D-like" evidence="9">
    <location>
        <begin position="61"/>
        <end position="209"/>
    </location>
</feature>
<dbReference type="GO" id="GO:0016763">
    <property type="term" value="F:pentosyltransferase activity"/>
    <property type="evidence" value="ECO:0007669"/>
    <property type="project" value="TreeGrafter"/>
</dbReference>
<organism evidence="10">
    <name type="scientific">marine sediment metagenome</name>
    <dbReference type="NCBI Taxonomy" id="412755"/>
    <lineage>
        <taxon>unclassified sequences</taxon>
        <taxon>metagenomes</taxon>
        <taxon>ecological metagenomes</taxon>
    </lineage>
</organism>
<evidence type="ECO:0000256" key="1">
    <source>
        <dbReference type="ARBA" id="ARBA00004651"/>
    </source>
</evidence>
<comment type="subcellular location">
    <subcellularLocation>
        <location evidence="1">Cell membrane</location>
        <topology evidence="1">Multi-pass membrane protein</topology>
    </subcellularLocation>
</comment>
<feature type="transmembrane region" description="Helical" evidence="8">
    <location>
        <begin position="110"/>
        <end position="127"/>
    </location>
</feature>
<protein>
    <recommendedName>
        <fullName evidence="9">Glycosyltransferase RgtA/B/C/D-like domain-containing protein</fullName>
    </recommendedName>
</protein>
<keyword evidence="6 8" id="KW-1133">Transmembrane helix</keyword>
<evidence type="ECO:0000256" key="6">
    <source>
        <dbReference type="ARBA" id="ARBA00022989"/>
    </source>
</evidence>
<feature type="transmembrane region" description="Helical" evidence="8">
    <location>
        <begin position="12"/>
        <end position="30"/>
    </location>
</feature>
<evidence type="ECO:0000256" key="4">
    <source>
        <dbReference type="ARBA" id="ARBA00022679"/>
    </source>
</evidence>
<keyword evidence="3" id="KW-0328">Glycosyltransferase</keyword>
<accession>X0TFF2</accession>
<dbReference type="InterPro" id="IPR038731">
    <property type="entry name" value="RgtA/B/C-like"/>
</dbReference>
<dbReference type="PANTHER" id="PTHR33908">
    <property type="entry name" value="MANNOSYLTRANSFERASE YKCB-RELATED"/>
    <property type="match status" value="1"/>
</dbReference>
<evidence type="ECO:0000256" key="3">
    <source>
        <dbReference type="ARBA" id="ARBA00022676"/>
    </source>
</evidence>
<keyword evidence="7 8" id="KW-0472">Membrane</keyword>
<proteinExistence type="predicted"/>
<sequence>MKKNLRFIKTNADLLIVLIIGLTLRLKIILRDDLWYDEAFTGLLMRIPKDKFLEIIKNDPHPPLYMLINKLWILVFGVSDFSLRFLPLKFGILTIIIVYLLTKKLFQKETAVVAAFLAAINPFLIGYSIEARSYSFFGFITALTAYFLITKHFNLFVLALVVMLNTHFMSLTFMPVLLSYYVYLIFKGKLGWKKEIPRLATILIVLSVTYFFGINNKPDSLNTEWIRRTSFKNIQRSITAYSYGVKTKLAGKDEVNNLNFFVN</sequence>
<reference evidence="10" key="1">
    <citation type="journal article" date="2014" name="Front. Microbiol.">
        <title>High frequency of phylogenetically diverse reductive dehalogenase-homologous genes in deep subseafloor sedimentary metagenomes.</title>
        <authorList>
            <person name="Kawai M."/>
            <person name="Futagami T."/>
            <person name="Toyoda A."/>
            <person name="Takaki Y."/>
            <person name="Nishi S."/>
            <person name="Hori S."/>
            <person name="Arai W."/>
            <person name="Tsubouchi T."/>
            <person name="Morono Y."/>
            <person name="Uchiyama I."/>
            <person name="Ito T."/>
            <person name="Fujiyama A."/>
            <person name="Inagaki F."/>
            <person name="Takami H."/>
        </authorList>
    </citation>
    <scope>NUCLEOTIDE SEQUENCE</scope>
    <source>
        <strain evidence="10">Expedition CK06-06</strain>
    </source>
</reference>
<dbReference type="GO" id="GO:0008610">
    <property type="term" value="P:lipid biosynthetic process"/>
    <property type="evidence" value="ECO:0007669"/>
    <property type="project" value="UniProtKB-ARBA"/>
</dbReference>
<keyword evidence="5 8" id="KW-0812">Transmembrane</keyword>
<feature type="transmembrane region" description="Helical" evidence="8">
    <location>
        <begin position="71"/>
        <end position="101"/>
    </location>
</feature>
<dbReference type="EMBL" id="BARS01018246">
    <property type="protein sequence ID" value="GAF92298.1"/>
    <property type="molecule type" value="Genomic_DNA"/>
</dbReference>
<evidence type="ECO:0000313" key="10">
    <source>
        <dbReference type="EMBL" id="GAF92298.1"/>
    </source>
</evidence>
<dbReference type="AlphaFoldDB" id="X0TFF2"/>
<dbReference type="Pfam" id="PF13231">
    <property type="entry name" value="PMT_2"/>
    <property type="match status" value="1"/>
</dbReference>
<keyword evidence="2" id="KW-1003">Cell membrane</keyword>
<feature type="non-terminal residue" evidence="10">
    <location>
        <position position="263"/>
    </location>
</feature>